<proteinExistence type="predicted"/>
<dbReference type="Pfam" id="PF00005">
    <property type="entry name" value="ABC_tran"/>
    <property type="match status" value="1"/>
</dbReference>
<dbReference type="PANTHER" id="PTHR43394">
    <property type="entry name" value="ATP-DEPENDENT PERMEASE MDL1, MITOCHONDRIAL"/>
    <property type="match status" value="1"/>
</dbReference>
<evidence type="ECO:0000259" key="2">
    <source>
        <dbReference type="Pfam" id="PF00005"/>
    </source>
</evidence>
<dbReference type="GO" id="GO:0005743">
    <property type="term" value="C:mitochondrial inner membrane"/>
    <property type="evidence" value="ECO:0007669"/>
    <property type="project" value="TreeGrafter"/>
</dbReference>
<evidence type="ECO:0000313" key="3">
    <source>
        <dbReference type="EMBL" id="KAK0463135.1"/>
    </source>
</evidence>
<dbReference type="GeneID" id="85360492"/>
<dbReference type="GO" id="GO:0016887">
    <property type="term" value="F:ATP hydrolysis activity"/>
    <property type="evidence" value="ECO:0007669"/>
    <property type="project" value="InterPro"/>
</dbReference>
<feature type="region of interest" description="Disordered" evidence="1">
    <location>
        <begin position="104"/>
        <end position="126"/>
    </location>
</feature>
<gene>
    <name evidence="3" type="ORF">EV420DRAFT_1639220</name>
</gene>
<organism evidence="3 4">
    <name type="scientific">Armillaria tabescens</name>
    <name type="common">Ringless honey mushroom</name>
    <name type="synonym">Agaricus tabescens</name>
    <dbReference type="NCBI Taxonomy" id="1929756"/>
    <lineage>
        <taxon>Eukaryota</taxon>
        <taxon>Fungi</taxon>
        <taxon>Dikarya</taxon>
        <taxon>Basidiomycota</taxon>
        <taxon>Agaricomycotina</taxon>
        <taxon>Agaricomycetes</taxon>
        <taxon>Agaricomycetidae</taxon>
        <taxon>Agaricales</taxon>
        <taxon>Marasmiineae</taxon>
        <taxon>Physalacriaceae</taxon>
        <taxon>Desarmillaria</taxon>
    </lineage>
</organism>
<keyword evidence="4" id="KW-1185">Reference proteome</keyword>
<dbReference type="InterPro" id="IPR027417">
    <property type="entry name" value="P-loop_NTPase"/>
</dbReference>
<evidence type="ECO:0000313" key="4">
    <source>
        <dbReference type="Proteomes" id="UP001175211"/>
    </source>
</evidence>
<dbReference type="GO" id="GO:0015421">
    <property type="term" value="F:ABC-type oligopeptide transporter activity"/>
    <property type="evidence" value="ECO:0007669"/>
    <property type="project" value="TreeGrafter"/>
</dbReference>
<dbReference type="EMBL" id="JAUEPS010000008">
    <property type="protein sequence ID" value="KAK0463135.1"/>
    <property type="molecule type" value="Genomic_DNA"/>
</dbReference>
<keyword evidence="3" id="KW-0378">Hydrolase</keyword>
<dbReference type="GO" id="GO:0090374">
    <property type="term" value="P:oligopeptide export from mitochondrion"/>
    <property type="evidence" value="ECO:0007669"/>
    <property type="project" value="TreeGrafter"/>
</dbReference>
<dbReference type="InterPro" id="IPR039421">
    <property type="entry name" value="Type_1_exporter"/>
</dbReference>
<comment type="caution">
    <text evidence="3">The sequence shown here is derived from an EMBL/GenBank/DDBJ whole genome shotgun (WGS) entry which is preliminary data.</text>
</comment>
<dbReference type="PANTHER" id="PTHR43394:SF1">
    <property type="entry name" value="ATP-BINDING CASSETTE SUB-FAMILY B MEMBER 10, MITOCHONDRIAL"/>
    <property type="match status" value="1"/>
</dbReference>
<dbReference type="Gene3D" id="3.40.50.300">
    <property type="entry name" value="P-loop containing nucleotide triphosphate hydrolases"/>
    <property type="match status" value="2"/>
</dbReference>
<accession>A0AA39NCJ0</accession>
<dbReference type="AlphaFoldDB" id="A0AA39NCJ0"/>
<name>A0AA39NCJ0_ARMTA</name>
<sequence>MIHDFIRDLPDGYETKLGNGGANLSGGQKQRLAIARARLRNLAVLILNEAISALDPTSCVLITSKDFVYVLKNGTIIEQGYHADLERSEGEFKAMVGSQVVADVSTVDNDEHPESATTEEEKDSVS</sequence>
<evidence type="ECO:0000256" key="1">
    <source>
        <dbReference type="SAM" id="MobiDB-lite"/>
    </source>
</evidence>
<dbReference type="SUPFAM" id="SSF52540">
    <property type="entry name" value="P-loop containing nucleoside triphosphate hydrolases"/>
    <property type="match status" value="1"/>
</dbReference>
<dbReference type="GO" id="GO:0005524">
    <property type="term" value="F:ATP binding"/>
    <property type="evidence" value="ECO:0007669"/>
    <property type="project" value="InterPro"/>
</dbReference>
<reference evidence="3" key="1">
    <citation type="submission" date="2023-06" db="EMBL/GenBank/DDBJ databases">
        <authorList>
            <consortium name="Lawrence Berkeley National Laboratory"/>
            <person name="Ahrendt S."/>
            <person name="Sahu N."/>
            <person name="Indic B."/>
            <person name="Wong-Bajracharya J."/>
            <person name="Merenyi Z."/>
            <person name="Ke H.-M."/>
            <person name="Monk M."/>
            <person name="Kocsube S."/>
            <person name="Drula E."/>
            <person name="Lipzen A."/>
            <person name="Balint B."/>
            <person name="Henrissat B."/>
            <person name="Andreopoulos B."/>
            <person name="Martin F.M."/>
            <person name="Harder C.B."/>
            <person name="Rigling D."/>
            <person name="Ford K.L."/>
            <person name="Foster G.D."/>
            <person name="Pangilinan J."/>
            <person name="Papanicolaou A."/>
            <person name="Barry K."/>
            <person name="LaButti K."/>
            <person name="Viragh M."/>
            <person name="Koriabine M."/>
            <person name="Yan M."/>
            <person name="Riley R."/>
            <person name="Champramary S."/>
            <person name="Plett K.L."/>
            <person name="Tsai I.J."/>
            <person name="Slot J."/>
            <person name="Sipos G."/>
            <person name="Plett J."/>
            <person name="Nagy L.G."/>
            <person name="Grigoriev I.V."/>
        </authorList>
    </citation>
    <scope>NUCLEOTIDE SEQUENCE</scope>
    <source>
        <strain evidence="3">CCBAS 213</strain>
    </source>
</reference>
<dbReference type="RefSeq" id="XP_060334601.1">
    <property type="nucleotide sequence ID" value="XM_060476944.1"/>
</dbReference>
<feature type="domain" description="ABC transporter" evidence="2">
    <location>
        <begin position="12"/>
        <end position="51"/>
    </location>
</feature>
<protein>
    <submittedName>
        <fullName evidence="3">P-loop containing nucleoside triphosphate hydrolase protein</fullName>
    </submittedName>
</protein>
<feature type="compositionally biased region" description="Acidic residues" evidence="1">
    <location>
        <begin position="117"/>
        <end position="126"/>
    </location>
</feature>
<dbReference type="InterPro" id="IPR003439">
    <property type="entry name" value="ABC_transporter-like_ATP-bd"/>
</dbReference>
<dbReference type="Proteomes" id="UP001175211">
    <property type="component" value="Unassembled WGS sequence"/>
</dbReference>